<dbReference type="CDD" id="cd00207">
    <property type="entry name" value="fer2"/>
    <property type="match status" value="1"/>
</dbReference>
<dbReference type="EMBL" id="CP069213">
    <property type="protein sequence ID" value="QRH03421.1"/>
    <property type="molecule type" value="Genomic_DNA"/>
</dbReference>
<accession>A0ABX7G840</accession>
<evidence type="ECO:0000313" key="3">
    <source>
        <dbReference type="EMBL" id="QRH03421.1"/>
    </source>
</evidence>
<protein>
    <submittedName>
        <fullName evidence="3">2Fe-2S iron-sulfur cluster binding domain-containing protein</fullName>
    </submittedName>
</protein>
<dbReference type="NCBIfam" id="NF007985">
    <property type="entry name" value="PRK10713.1"/>
    <property type="match status" value="1"/>
</dbReference>
<feature type="domain" description="2Fe-2S ferredoxin-type" evidence="2">
    <location>
        <begin position="18"/>
        <end position="85"/>
    </location>
</feature>
<keyword evidence="4" id="KW-1185">Reference proteome</keyword>
<dbReference type="SUPFAM" id="SSF54292">
    <property type="entry name" value="2Fe-2S ferredoxin-like"/>
    <property type="match status" value="1"/>
</dbReference>
<reference evidence="3 4" key="1">
    <citation type="journal article" date="2012" name="Antonie Van Leeuwenhoek">
        <title>Shewanella litorisediminis sp. nov., a gammaproteobacterium isolated from a tidal flat sediment.</title>
        <authorList>
            <person name="Lee M.H."/>
            <person name="Yoon J.H."/>
        </authorList>
    </citation>
    <scope>NUCLEOTIDE SEQUENCE [LARGE SCALE GENOMIC DNA]</scope>
    <source>
        <strain evidence="3 4">SMK1-12</strain>
    </source>
</reference>
<evidence type="ECO:0000259" key="2">
    <source>
        <dbReference type="Pfam" id="PF00111"/>
    </source>
</evidence>
<dbReference type="InterPro" id="IPR001041">
    <property type="entry name" value="2Fe-2S_ferredoxin-type"/>
</dbReference>
<dbReference type="InterPro" id="IPR012675">
    <property type="entry name" value="Beta-grasp_dom_sf"/>
</dbReference>
<dbReference type="InterPro" id="IPR036010">
    <property type="entry name" value="2Fe-2S_ferredoxin-like_sf"/>
</dbReference>
<dbReference type="PROSITE" id="PS00197">
    <property type="entry name" value="2FE2S_FER_1"/>
    <property type="match status" value="1"/>
</dbReference>
<gene>
    <name evidence="3" type="ORF">JQC75_08605</name>
</gene>
<organism evidence="3 4">
    <name type="scientific">Shewanella litorisediminis</name>
    <dbReference type="NCBI Taxonomy" id="1173586"/>
    <lineage>
        <taxon>Bacteria</taxon>
        <taxon>Pseudomonadati</taxon>
        <taxon>Pseudomonadota</taxon>
        <taxon>Gammaproteobacteria</taxon>
        <taxon>Alteromonadales</taxon>
        <taxon>Shewanellaceae</taxon>
        <taxon>Shewanella</taxon>
    </lineage>
</organism>
<name>A0ABX7G840_9GAMM</name>
<proteinExistence type="predicted"/>
<dbReference type="Proteomes" id="UP000596252">
    <property type="component" value="Chromosome"/>
</dbReference>
<dbReference type="Gene3D" id="3.10.20.30">
    <property type="match status" value="1"/>
</dbReference>
<dbReference type="InterPro" id="IPR006058">
    <property type="entry name" value="2Fe2S_fd_BS"/>
</dbReference>
<keyword evidence="1" id="KW-0830">Ubiquinone</keyword>
<sequence>MSSQTLIFKKAPIVSLQGQPVLLFNGQQQSLLEALEIKKIRIFSECRSGFCGACKTKVLSGSVTYFTEPLAALSADECLPCCCVPESDLNLALSPKGADTVVHPQVLNARAKAVLVD</sequence>
<dbReference type="Pfam" id="PF00111">
    <property type="entry name" value="Fer2"/>
    <property type="match status" value="1"/>
</dbReference>
<evidence type="ECO:0000256" key="1">
    <source>
        <dbReference type="ARBA" id="ARBA00023075"/>
    </source>
</evidence>
<evidence type="ECO:0000313" key="4">
    <source>
        <dbReference type="Proteomes" id="UP000596252"/>
    </source>
</evidence>